<proteinExistence type="inferred from homology"/>
<dbReference type="PIRSF" id="PIRSF001563">
    <property type="entry name" value="Folylpolyglu_synth"/>
    <property type="match status" value="1"/>
</dbReference>
<dbReference type="InterPro" id="IPR036615">
    <property type="entry name" value="Mur_ligase_C_dom_sf"/>
</dbReference>
<dbReference type="PATRIC" id="fig|1423722.3.peg.339"/>
<evidence type="ECO:0000256" key="6">
    <source>
        <dbReference type="ARBA" id="ARBA00022840"/>
    </source>
</evidence>
<gene>
    <name evidence="13" type="ORF">FC62_GL000334</name>
</gene>
<evidence type="ECO:0000259" key="11">
    <source>
        <dbReference type="Pfam" id="PF02875"/>
    </source>
</evidence>
<organism evidence="13 14">
    <name type="scientific">Amylolactobacillus amylotrophicus DSM 20534</name>
    <dbReference type="NCBI Taxonomy" id="1423722"/>
    <lineage>
        <taxon>Bacteria</taxon>
        <taxon>Bacillati</taxon>
        <taxon>Bacillota</taxon>
        <taxon>Bacilli</taxon>
        <taxon>Lactobacillales</taxon>
        <taxon>Lactobacillaceae</taxon>
        <taxon>Amylolactobacillus</taxon>
    </lineage>
</organism>
<dbReference type="InterPro" id="IPR004101">
    <property type="entry name" value="Mur_ligase_C"/>
</dbReference>
<dbReference type="GO" id="GO:0046872">
    <property type="term" value="F:metal ion binding"/>
    <property type="evidence" value="ECO:0007669"/>
    <property type="project" value="UniProtKB-KW"/>
</dbReference>
<evidence type="ECO:0000256" key="2">
    <source>
        <dbReference type="ARBA" id="ARBA00013025"/>
    </source>
</evidence>
<dbReference type="PANTHER" id="PTHR11136:SF0">
    <property type="entry name" value="DIHYDROFOLATE SYNTHETASE-RELATED"/>
    <property type="match status" value="1"/>
</dbReference>
<evidence type="ECO:0000256" key="5">
    <source>
        <dbReference type="ARBA" id="ARBA00022741"/>
    </source>
</evidence>
<sequence>MDKKLSNEAEAIKYIHQLPRLHRKNDLSYVKRVLAYFGNPQDQIKTVHITGTNGKGSTSYYLNNLLQKSGFKTGLFVSPFITEFNERIQLNSQNIPSAELVKLTNLVQNAVAAVSQEDSFELTEFEFIVVLAFIYFAKERVDIAIIEAGIGAKHDKTNVLTPVVSLITSVGLDHEQLIGPTLLDIAAEKSGIIKQNVPVVVGELSPDVLKLIKATAKRNAAPLSVYGQDFTTSENAHDHTFSYSNQATASTLHFLPRPDVEQIDVALAVTAFGIIGAQLMTSEIEESINQTLVPGRYQTVLNEPLVIVDGAHNVQAMTNFYRYLLGLVKGDATKIHFLVTMMRDKDVREVLDVIAAADVTLTTIASPRAAQKTDYAELAIDKLPFESDFRLAYEKLRQKSHADDIIAVTGSFYFVTDFLREIKEARKSSR</sequence>
<dbReference type="RefSeq" id="WP_056946052.1">
    <property type="nucleotide sequence ID" value="NZ_AZCV01000001.1"/>
</dbReference>
<reference evidence="13 14" key="1">
    <citation type="journal article" date="2015" name="Genome Announc.">
        <title>Expanding the biotechnology potential of lactobacilli through comparative genomics of 213 strains and associated genera.</title>
        <authorList>
            <person name="Sun Z."/>
            <person name="Harris H.M."/>
            <person name="McCann A."/>
            <person name="Guo C."/>
            <person name="Argimon S."/>
            <person name="Zhang W."/>
            <person name="Yang X."/>
            <person name="Jeffery I.B."/>
            <person name="Cooney J.C."/>
            <person name="Kagawa T.F."/>
            <person name="Liu W."/>
            <person name="Song Y."/>
            <person name="Salvetti E."/>
            <person name="Wrobel A."/>
            <person name="Rasinkangas P."/>
            <person name="Parkhill J."/>
            <person name="Rea M.C."/>
            <person name="O'Sullivan O."/>
            <person name="Ritari J."/>
            <person name="Douillard F.P."/>
            <person name="Paul Ross R."/>
            <person name="Yang R."/>
            <person name="Briner A.E."/>
            <person name="Felis G.E."/>
            <person name="de Vos W.M."/>
            <person name="Barrangou R."/>
            <person name="Klaenhammer T.R."/>
            <person name="Caufield P.W."/>
            <person name="Cui Y."/>
            <person name="Zhang H."/>
            <person name="O'Toole P.W."/>
        </authorList>
    </citation>
    <scope>NUCLEOTIDE SEQUENCE [LARGE SCALE GENOMIC DNA]</scope>
    <source>
        <strain evidence="13 14">DSM 20534</strain>
    </source>
</reference>
<name>A0A0R1GWJ5_9LACO</name>
<keyword evidence="6 10" id="KW-0067">ATP-binding</keyword>
<evidence type="ECO:0000313" key="13">
    <source>
        <dbReference type="EMBL" id="KRK38646.1"/>
    </source>
</evidence>
<evidence type="ECO:0000256" key="7">
    <source>
        <dbReference type="ARBA" id="ARBA00022842"/>
    </source>
</evidence>
<comment type="catalytic activity">
    <reaction evidence="9">
        <text>(6S)-5,6,7,8-tetrahydrofolyl-(gamma-L-Glu)(n) + L-glutamate + ATP = (6S)-5,6,7,8-tetrahydrofolyl-(gamma-L-Glu)(n+1) + ADP + phosphate + H(+)</text>
        <dbReference type="Rhea" id="RHEA:10580"/>
        <dbReference type="Rhea" id="RHEA-COMP:14738"/>
        <dbReference type="Rhea" id="RHEA-COMP:14740"/>
        <dbReference type="ChEBI" id="CHEBI:15378"/>
        <dbReference type="ChEBI" id="CHEBI:29985"/>
        <dbReference type="ChEBI" id="CHEBI:30616"/>
        <dbReference type="ChEBI" id="CHEBI:43474"/>
        <dbReference type="ChEBI" id="CHEBI:141005"/>
        <dbReference type="ChEBI" id="CHEBI:456216"/>
        <dbReference type="EC" id="6.3.2.17"/>
    </reaction>
</comment>
<keyword evidence="7" id="KW-0460">Magnesium</keyword>
<dbReference type="EMBL" id="AZCV01000001">
    <property type="protein sequence ID" value="KRK38646.1"/>
    <property type="molecule type" value="Genomic_DNA"/>
</dbReference>
<dbReference type="EC" id="6.3.2.17" evidence="2"/>
<comment type="caution">
    <text evidence="13">The sequence shown here is derived from an EMBL/GenBank/DDBJ whole genome shotgun (WGS) entry which is preliminary data.</text>
</comment>
<comment type="similarity">
    <text evidence="1 10">Belongs to the folylpolyglutamate synthase family.</text>
</comment>
<keyword evidence="14" id="KW-1185">Reference proteome</keyword>
<dbReference type="InterPro" id="IPR001645">
    <property type="entry name" value="Folylpolyglutamate_synth"/>
</dbReference>
<dbReference type="Gene3D" id="3.40.1190.10">
    <property type="entry name" value="Mur-like, catalytic domain"/>
    <property type="match status" value="1"/>
</dbReference>
<protein>
    <recommendedName>
        <fullName evidence="2">tetrahydrofolate synthase</fullName>
        <ecNumber evidence="2">6.3.2.17</ecNumber>
    </recommendedName>
    <alternativeName>
        <fullName evidence="8">Tetrahydrofolylpolyglutamate synthase</fullName>
    </alternativeName>
</protein>
<dbReference type="SUPFAM" id="SSF53244">
    <property type="entry name" value="MurD-like peptide ligases, peptide-binding domain"/>
    <property type="match status" value="1"/>
</dbReference>
<dbReference type="Pfam" id="PF02875">
    <property type="entry name" value="Mur_ligase_C"/>
    <property type="match status" value="1"/>
</dbReference>
<accession>A0A0R1GWJ5</accession>
<evidence type="ECO:0000256" key="8">
    <source>
        <dbReference type="ARBA" id="ARBA00030592"/>
    </source>
</evidence>
<dbReference type="InterPro" id="IPR013221">
    <property type="entry name" value="Mur_ligase_cen"/>
</dbReference>
<dbReference type="PANTHER" id="PTHR11136">
    <property type="entry name" value="FOLYLPOLYGLUTAMATE SYNTHASE-RELATED"/>
    <property type="match status" value="1"/>
</dbReference>
<evidence type="ECO:0000256" key="1">
    <source>
        <dbReference type="ARBA" id="ARBA00008276"/>
    </source>
</evidence>
<dbReference type="InterPro" id="IPR036565">
    <property type="entry name" value="Mur-like_cat_sf"/>
</dbReference>
<evidence type="ECO:0000313" key="14">
    <source>
        <dbReference type="Proteomes" id="UP000050909"/>
    </source>
</evidence>
<dbReference type="Gene3D" id="3.90.190.20">
    <property type="entry name" value="Mur ligase, C-terminal domain"/>
    <property type="match status" value="1"/>
</dbReference>
<keyword evidence="4" id="KW-0479">Metal-binding</keyword>
<dbReference type="NCBIfam" id="TIGR01499">
    <property type="entry name" value="folC"/>
    <property type="match status" value="1"/>
</dbReference>
<keyword evidence="3 10" id="KW-0436">Ligase</keyword>
<evidence type="ECO:0000256" key="4">
    <source>
        <dbReference type="ARBA" id="ARBA00022723"/>
    </source>
</evidence>
<keyword evidence="5 10" id="KW-0547">Nucleotide-binding</keyword>
<dbReference type="GO" id="GO:0005737">
    <property type="term" value="C:cytoplasm"/>
    <property type="evidence" value="ECO:0007669"/>
    <property type="project" value="TreeGrafter"/>
</dbReference>
<dbReference type="Proteomes" id="UP000050909">
    <property type="component" value="Unassembled WGS sequence"/>
</dbReference>
<evidence type="ECO:0000256" key="9">
    <source>
        <dbReference type="ARBA" id="ARBA00047493"/>
    </source>
</evidence>
<feature type="domain" description="Mur ligase C-terminal" evidence="11">
    <location>
        <begin position="295"/>
        <end position="412"/>
    </location>
</feature>
<dbReference type="GO" id="GO:0004326">
    <property type="term" value="F:tetrahydrofolylpolyglutamate synthase activity"/>
    <property type="evidence" value="ECO:0007669"/>
    <property type="project" value="UniProtKB-EC"/>
</dbReference>
<dbReference type="GO" id="GO:0008841">
    <property type="term" value="F:dihydrofolate synthase activity"/>
    <property type="evidence" value="ECO:0007669"/>
    <property type="project" value="TreeGrafter"/>
</dbReference>
<dbReference type="SUPFAM" id="SSF53623">
    <property type="entry name" value="MurD-like peptide ligases, catalytic domain"/>
    <property type="match status" value="1"/>
</dbReference>
<evidence type="ECO:0000256" key="3">
    <source>
        <dbReference type="ARBA" id="ARBA00022598"/>
    </source>
</evidence>
<dbReference type="PROSITE" id="PS01011">
    <property type="entry name" value="FOLYLPOLYGLU_SYNT_1"/>
    <property type="match status" value="1"/>
</dbReference>
<evidence type="ECO:0000256" key="10">
    <source>
        <dbReference type="PIRNR" id="PIRNR001563"/>
    </source>
</evidence>
<evidence type="ECO:0000259" key="12">
    <source>
        <dbReference type="Pfam" id="PF08245"/>
    </source>
</evidence>
<dbReference type="AlphaFoldDB" id="A0A0R1GWJ5"/>
<feature type="domain" description="Mur ligase central" evidence="12">
    <location>
        <begin position="49"/>
        <end position="253"/>
    </location>
</feature>
<dbReference type="Pfam" id="PF08245">
    <property type="entry name" value="Mur_ligase_M"/>
    <property type="match status" value="1"/>
</dbReference>
<dbReference type="GO" id="GO:0005524">
    <property type="term" value="F:ATP binding"/>
    <property type="evidence" value="ECO:0007669"/>
    <property type="project" value="UniProtKB-KW"/>
</dbReference>
<dbReference type="InterPro" id="IPR018109">
    <property type="entry name" value="Folylpolyglutamate_synth_CS"/>
</dbReference>